<comment type="caution">
    <text evidence="1">The sequence shown here is derived from an EMBL/GenBank/DDBJ whole genome shotgun (WGS) entry which is preliminary data.</text>
</comment>
<accession>A0AAE0DS81</accession>
<evidence type="ECO:0000313" key="1">
    <source>
        <dbReference type="EMBL" id="KAK3184009.1"/>
    </source>
</evidence>
<protein>
    <submittedName>
        <fullName evidence="1">Uncharacterized protein</fullName>
    </submittedName>
</protein>
<keyword evidence="2" id="KW-1185">Reference proteome</keyword>
<gene>
    <name evidence="1" type="ORF">Dsin_031295</name>
</gene>
<dbReference type="AlphaFoldDB" id="A0AAE0DS81"/>
<organism evidence="1 2">
    <name type="scientific">Dipteronia sinensis</name>
    <dbReference type="NCBI Taxonomy" id="43782"/>
    <lineage>
        <taxon>Eukaryota</taxon>
        <taxon>Viridiplantae</taxon>
        <taxon>Streptophyta</taxon>
        <taxon>Embryophyta</taxon>
        <taxon>Tracheophyta</taxon>
        <taxon>Spermatophyta</taxon>
        <taxon>Magnoliopsida</taxon>
        <taxon>eudicotyledons</taxon>
        <taxon>Gunneridae</taxon>
        <taxon>Pentapetalae</taxon>
        <taxon>rosids</taxon>
        <taxon>malvids</taxon>
        <taxon>Sapindales</taxon>
        <taxon>Sapindaceae</taxon>
        <taxon>Hippocastanoideae</taxon>
        <taxon>Acereae</taxon>
        <taxon>Dipteronia</taxon>
    </lineage>
</organism>
<name>A0AAE0DS81_9ROSI</name>
<evidence type="ECO:0000313" key="2">
    <source>
        <dbReference type="Proteomes" id="UP001281410"/>
    </source>
</evidence>
<sequence length="83" mass="8644">MSPIRCTEIFISLCDGFTMESVALEEAKSGGLKVDFGFSPYSERINWLIGGGAGDGEESVELSHGGDSVASCVFCGADDDSGE</sequence>
<proteinExistence type="predicted"/>
<dbReference type="Proteomes" id="UP001281410">
    <property type="component" value="Unassembled WGS sequence"/>
</dbReference>
<dbReference type="EMBL" id="JANJYJ010000010">
    <property type="protein sequence ID" value="KAK3184009.1"/>
    <property type="molecule type" value="Genomic_DNA"/>
</dbReference>
<reference evidence="1" key="1">
    <citation type="journal article" date="2023" name="Plant J.">
        <title>Genome sequences and population genomics provide insights into the demographic history, inbreeding, and mutation load of two 'living fossil' tree species of Dipteronia.</title>
        <authorList>
            <person name="Feng Y."/>
            <person name="Comes H.P."/>
            <person name="Chen J."/>
            <person name="Zhu S."/>
            <person name="Lu R."/>
            <person name="Zhang X."/>
            <person name="Li P."/>
            <person name="Qiu J."/>
            <person name="Olsen K.M."/>
            <person name="Qiu Y."/>
        </authorList>
    </citation>
    <scope>NUCLEOTIDE SEQUENCE</scope>
    <source>
        <strain evidence="1">NBL</strain>
    </source>
</reference>